<dbReference type="EMBL" id="BT135917">
    <property type="protein sequence ID" value="AFK35712.1"/>
    <property type="molecule type" value="mRNA"/>
</dbReference>
<evidence type="ECO:0000313" key="2">
    <source>
        <dbReference type="EMBL" id="AFK35712.1"/>
    </source>
</evidence>
<sequence>MYRLQLQFGVPQVLTHQLMTPDAFQAHVAWPGVRPFYPGGTSAAVAKSSDEEEGEEGEEGNEDDGEEGGSNDVGDTGSEEASDAMESD</sequence>
<reference evidence="2" key="1">
    <citation type="submission" date="2012-05" db="EMBL/GenBank/DDBJ databases">
        <authorList>
            <person name="Krishnakumar V."/>
            <person name="Cheung F."/>
            <person name="Xiao Y."/>
            <person name="Chan A."/>
            <person name="Moskal W.A."/>
            <person name="Town C.D."/>
        </authorList>
    </citation>
    <scope>NUCLEOTIDE SEQUENCE</scope>
</reference>
<name>I3S620_MEDTR</name>
<feature type="region of interest" description="Disordered" evidence="1">
    <location>
        <begin position="37"/>
        <end position="88"/>
    </location>
</feature>
<feature type="compositionally biased region" description="Acidic residues" evidence="1">
    <location>
        <begin position="50"/>
        <end position="69"/>
    </location>
</feature>
<proteinExistence type="evidence at transcript level"/>
<organism evidence="2">
    <name type="scientific">Medicago truncatula</name>
    <name type="common">Barrel medic</name>
    <name type="synonym">Medicago tribuloides</name>
    <dbReference type="NCBI Taxonomy" id="3880"/>
    <lineage>
        <taxon>Eukaryota</taxon>
        <taxon>Viridiplantae</taxon>
        <taxon>Streptophyta</taxon>
        <taxon>Embryophyta</taxon>
        <taxon>Tracheophyta</taxon>
        <taxon>Spermatophyta</taxon>
        <taxon>Magnoliopsida</taxon>
        <taxon>eudicotyledons</taxon>
        <taxon>Gunneridae</taxon>
        <taxon>Pentapetalae</taxon>
        <taxon>rosids</taxon>
        <taxon>fabids</taxon>
        <taxon>Fabales</taxon>
        <taxon>Fabaceae</taxon>
        <taxon>Papilionoideae</taxon>
        <taxon>50 kb inversion clade</taxon>
        <taxon>NPAAA clade</taxon>
        <taxon>Hologalegina</taxon>
        <taxon>IRL clade</taxon>
        <taxon>Trifolieae</taxon>
        <taxon>Medicago</taxon>
    </lineage>
</organism>
<protein>
    <submittedName>
        <fullName evidence="2">Uncharacterized protein</fullName>
    </submittedName>
</protein>
<dbReference type="AlphaFoldDB" id="I3S620"/>
<evidence type="ECO:0000256" key="1">
    <source>
        <dbReference type="SAM" id="MobiDB-lite"/>
    </source>
</evidence>
<dbReference type="ExpressionAtlas" id="I3S620">
    <property type="expression patterns" value="differential"/>
</dbReference>
<feature type="compositionally biased region" description="Acidic residues" evidence="1">
    <location>
        <begin position="77"/>
        <end position="88"/>
    </location>
</feature>
<accession>I3S620</accession>